<evidence type="ECO:0000256" key="1">
    <source>
        <dbReference type="SAM" id="MobiDB-lite"/>
    </source>
</evidence>
<dbReference type="AlphaFoldDB" id="A0A918HFG1"/>
<feature type="region of interest" description="Disordered" evidence="1">
    <location>
        <begin position="1"/>
        <end position="23"/>
    </location>
</feature>
<reference evidence="2" key="2">
    <citation type="submission" date="2020-09" db="EMBL/GenBank/DDBJ databases">
        <authorList>
            <person name="Sun Q."/>
            <person name="Ohkuma M."/>
        </authorList>
    </citation>
    <scope>NUCLEOTIDE SEQUENCE</scope>
    <source>
        <strain evidence="2">JCM 4125</strain>
    </source>
</reference>
<evidence type="ECO:0008006" key="4">
    <source>
        <dbReference type="Google" id="ProtNLM"/>
    </source>
</evidence>
<reference evidence="2" key="1">
    <citation type="journal article" date="2014" name="Int. J. Syst. Evol. Microbiol.">
        <title>Complete genome sequence of Corynebacterium casei LMG S-19264T (=DSM 44701T), isolated from a smear-ripened cheese.</title>
        <authorList>
            <consortium name="US DOE Joint Genome Institute (JGI-PGF)"/>
            <person name="Walter F."/>
            <person name="Albersmeier A."/>
            <person name="Kalinowski J."/>
            <person name="Ruckert C."/>
        </authorList>
    </citation>
    <scope>NUCLEOTIDE SEQUENCE</scope>
    <source>
        <strain evidence="2">JCM 4125</strain>
    </source>
</reference>
<comment type="caution">
    <text evidence="2">The sequence shown here is derived from an EMBL/GenBank/DDBJ whole genome shotgun (WGS) entry which is preliminary data.</text>
</comment>
<dbReference type="Proteomes" id="UP000646776">
    <property type="component" value="Unassembled WGS sequence"/>
</dbReference>
<sequence length="112" mass="12402">MPRCGESAGGARRGRAKPAERCEGGSVDGALARVLGFPYFPLTPTFPWLGPLGAIPLPTKWTIQFGEPIPTDGYPPEAAEDPMLMFNLTDQVREQIQHTLYKLLVQRRSVFF</sequence>
<name>A0A918HFG1_9ACTN</name>
<proteinExistence type="predicted"/>
<keyword evidence="3" id="KW-1185">Reference proteome</keyword>
<protein>
    <recommendedName>
        <fullName evidence="4">Glycerol acyltransferase</fullName>
    </recommendedName>
</protein>
<gene>
    <name evidence="2" type="ORF">GCM10010226_39020</name>
</gene>
<evidence type="ECO:0000313" key="3">
    <source>
        <dbReference type="Proteomes" id="UP000646776"/>
    </source>
</evidence>
<accession>A0A918HFG1</accession>
<organism evidence="2 3">
    <name type="scientific">Streptomyces phaeofaciens</name>
    <dbReference type="NCBI Taxonomy" id="68254"/>
    <lineage>
        <taxon>Bacteria</taxon>
        <taxon>Bacillati</taxon>
        <taxon>Actinomycetota</taxon>
        <taxon>Actinomycetes</taxon>
        <taxon>Kitasatosporales</taxon>
        <taxon>Streptomycetaceae</taxon>
        <taxon>Streptomyces</taxon>
    </lineage>
</organism>
<evidence type="ECO:0000313" key="2">
    <source>
        <dbReference type="EMBL" id="GGT57841.1"/>
    </source>
</evidence>
<dbReference type="EMBL" id="BMSA01000010">
    <property type="protein sequence ID" value="GGT57841.1"/>
    <property type="molecule type" value="Genomic_DNA"/>
</dbReference>
<dbReference type="SUPFAM" id="SSF69593">
    <property type="entry name" value="Glycerol-3-phosphate (1)-acyltransferase"/>
    <property type="match status" value="1"/>
</dbReference>